<dbReference type="Pfam" id="PF03704">
    <property type="entry name" value="BTAD"/>
    <property type="match status" value="1"/>
</dbReference>
<dbReference type="InterPro" id="IPR036388">
    <property type="entry name" value="WH-like_DNA-bd_sf"/>
</dbReference>
<evidence type="ECO:0000313" key="10">
    <source>
        <dbReference type="Proteomes" id="UP001501009"/>
    </source>
</evidence>
<evidence type="ECO:0000256" key="4">
    <source>
        <dbReference type="ARBA" id="ARBA00023125"/>
    </source>
</evidence>
<dbReference type="InterPro" id="IPR001867">
    <property type="entry name" value="OmpR/PhoB-type_DNA-bd"/>
</dbReference>
<dbReference type="PANTHER" id="PTHR35807">
    <property type="entry name" value="TRANSCRIPTIONAL REGULATOR REDD-RELATED"/>
    <property type="match status" value="1"/>
</dbReference>
<dbReference type="SMART" id="SM00862">
    <property type="entry name" value="Trans_reg_C"/>
    <property type="match status" value="1"/>
</dbReference>
<dbReference type="InterPro" id="IPR005158">
    <property type="entry name" value="BTAD"/>
</dbReference>
<feature type="domain" description="OmpR/PhoB-type" evidence="8">
    <location>
        <begin position="375"/>
        <end position="471"/>
    </location>
</feature>
<gene>
    <name evidence="9" type="ORF">GCM10022403_079640</name>
</gene>
<reference evidence="10" key="1">
    <citation type="journal article" date="2019" name="Int. J. Syst. Evol. Microbiol.">
        <title>The Global Catalogue of Microorganisms (GCM) 10K type strain sequencing project: providing services to taxonomists for standard genome sequencing and annotation.</title>
        <authorList>
            <consortium name="The Broad Institute Genomics Platform"/>
            <consortium name="The Broad Institute Genome Sequencing Center for Infectious Disease"/>
            <person name="Wu L."/>
            <person name="Ma J."/>
        </authorList>
    </citation>
    <scope>NUCLEOTIDE SEQUENCE [LARGE SCALE GENOMIC DNA]</scope>
    <source>
        <strain evidence="10">JCM 17138</strain>
    </source>
</reference>
<feature type="DNA-binding region" description="OmpR/PhoB-type" evidence="6">
    <location>
        <begin position="375"/>
        <end position="471"/>
    </location>
</feature>
<dbReference type="InterPro" id="IPR016032">
    <property type="entry name" value="Sig_transdc_resp-reg_C-effctor"/>
</dbReference>
<proteinExistence type="inferred from homology"/>
<dbReference type="SUPFAM" id="SSF46894">
    <property type="entry name" value="C-terminal effector domain of the bipartite response regulators"/>
    <property type="match status" value="1"/>
</dbReference>
<accession>A0ABP7J6F5</accession>
<dbReference type="Gene3D" id="1.25.40.10">
    <property type="entry name" value="Tetratricopeptide repeat domain"/>
    <property type="match status" value="1"/>
</dbReference>
<dbReference type="InterPro" id="IPR051677">
    <property type="entry name" value="AfsR-DnrI-RedD_regulator"/>
</dbReference>
<feature type="region of interest" description="Disordered" evidence="7">
    <location>
        <begin position="306"/>
        <end position="331"/>
    </location>
</feature>
<dbReference type="EMBL" id="BAABDE010000031">
    <property type="protein sequence ID" value="GAA3834928.1"/>
    <property type="molecule type" value="Genomic_DNA"/>
</dbReference>
<evidence type="ECO:0000256" key="6">
    <source>
        <dbReference type="PROSITE-ProRule" id="PRU01091"/>
    </source>
</evidence>
<name>A0ABP7J6F5_9ACTN</name>
<dbReference type="SUPFAM" id="SSF48452">
    <property type="entry name" value="TPR-like"/>
    <property type="match status" value="1"/>
</dbReference>
<keyword evidence="5" id="KW-0804">Transcription</keyword>
<dbReference type="PROSITE" id="PS51755">
    <property type="entry name" value="OMPR_PHOB"/>
    <property type="match status" value="1"/>
</dbReference>
<evidence type="ECO:0000313" key="9">
    <source>
        <dbReference type="EMBL" id="GAA3834928.1"/>
    </source>
</evidence>
<evidence type="ECO:0000256" key="2">
    <source>
        <dbReference type="ARBA" id="ARBA00023012"/>
    </source>
</evidence>
<dbReference type="InterPro" id="IPR011990">
    <property type="entry name" value="TPR-like_helical_dom_sf"/>
</dbReference>
<organism evidence="9 10">
    <name type="scientific">Streptomyces coacervatus</name>
    <dbReference type="NCBI Taxonomy" id="647381"/>
    <lineage>
        <taxon>Bacteria</taxon>
        <taxon>Bacillati</taxon>
        <taxon>Actinomycetota</taxon>
        <taxon>Actinomycetes</taxon>
        <taxon>Kitasatosporales</taxon>
        <taxon>Streptomycetaceae</taxon>
        <taxon>Streptomyces</taxon>
    </lineage>
</organism>
<evidence type="ECO:0000256" key="3">
    <source>
        <dbReference type="ARBA" id="ARBA00023015"/>
    </source>
</evidence>
<sequence length="624" mass="67437">MTGGPEPRVPEAWLTTLSLAQRAQSGDTAARDQVKDAVQRLSRDPELLSIGDLGQAVTGLTGLLNDLEEPEVSQALLRQVVSRLTAKGTDVRSRQRSLNRIAVALANRGQLTAAEQVLSAAIKTPWRRSDSDYTALAITSANLAAVELGLNDVDAAGRSADRAAQFIRMAPASTQSDGRPVAQLELRLRVASLKATTARARNKHAAVEARLDEIAEIARSLVGLLGGEHPKSLSALVTLALAECESATASGDRDRSERAVDVLLIAAQKAAASAGGRHPLTVTALSSLAAAEGLVALDSEDSQRLSRSEALMNTAQERSRAAAENGGLRRPTAPREAQVLLPQPDEAAPREAQVLLPQPDEAAPREAQVLQLQPDEAVDVSTLTFSMLGPVGVWRDGLTVTIGSLRERLLLATLLLHEGRVVPTDVLIRAVWGDSPPALSTALLHVHVARLRRRLGPNALVRKPPGYLLRLAPGSLDLHRARELVEQAGESRAAGRAEESRGLLNQALALWTGDPLEALPVPDAEEEREQLREWRLELLATRLELDLELGEPEKAIAELTKLTAEDPQRRRWRKLLMLALHRSEQQADAVDQYSAARRLLADALGDSPDASLRDLERRMREDRP</sequence>
<comment type="similarity">
    <text evidence="1">Belongs to the AfsR/DnrI/RedD regulatory family.</text>
</comment>
<dbReference type="Pfam" id="PF00486">
    <property type="entry name" value="Trans_reg_C"/>
    <property type="match status" value="1"/>
</dbReference>
<keyword evidence="2" id="KW-0902">Two-component regulatory system</keyword>
<dbReference type="CDD" id="cd15831">
    <property type="entry name" value="BTAD"/>
    <property type="match status" value="1"/>
</dbReference>
<dbReference type="PANTHER" id="PTHR35807:SF1">
    <property type="entry name" value="TRANSCRIPTIONAL REGULATOR REDD"/>
    <property type="match status" value="1"/>
</dbReference>
<comment type="caution">
    <text evidence="9">The sequence shown here is derived from an EMBL/GenBank/DDBJ whole genome shotgun (WGS) entry which is preliminary data.</text>
</comment>
<dbReference type="RefSeq" id="WP_275775821.1">
    <property type="nucleotide sequence ID" value="NZ_BAABDE010000031.1"/>
</dbReference>
<dbReference type="SMART" id="SM01043">
    <property type="entry name" value="BTAD"/>
    <property type="match status" value="1"/>
</dbReference>
<keyword evidence="10" id="KW-1185">Reference proteome</keyword>
<dbReference type="Proteomes" id="UP001501009">
    <property type="component" value="Unassembled WGS sequence"/>
</dbReference>
<keyword evidence="3" id="KW-0805">Transcription regulation</keyword>
<evidence type="ECO:0000259" key="8">
    <source>
        <dbReference type="PROSITE" id="PS51755"/>
    </source>
</evidence>
<protein>
    <recommendedName>
        <fullName evidence="8">OmpR/PhoB-type domain-containing protein</fullName>
    </recommendedName>
</protein>
<evidence type="ECO:0000256" key="7">
    <source>
        <dbReference type="SAM" id="MobiDB-lite"/>
    </source>
</evidence>
<evidence type="ECO:0000256" key="5">
    <source>
        <dbReference type="ARBA" id="ARBA00023163"/>
    </source>
</evidence>
<evidence type="ECO:0000256" key="1">
    <source>
        <dbReference type="ARBA" id="ARBA00005820"/>
    </source>
</evidence>
<dbReference type="Gene3D" id="1.10.10.10">
    <property type="entry name" value="Winged helix-like DNA-binding domain superfamily/Winged helix DNA-binding domain"/>
    <property type="match status" value="1"/>
</dbReference>
<keyword evidence="4 6" id="KW-0238">DNA-binding</keyword>